<keyword evidence="3" id="KW-1185">Reference proteome</keyword>
<name>A0AAD9PW39_ACRCE</name>
<proteinExistence type="predicted"/>
<comment type="caution">
    <text evidence="2">The sequence shown here is derived from an EMBL/GenBank/DDBJ whole genome shotgun (WGS) entry which is preliminary data.</text>
</comment>
<reference evidence="2" key="1">
    <citation type="journal article" date="2023" name="G3 (Bethesda)">
        <title>Whole genome assembly and annotation of the endangered Caribbean coral Acropora cervicornis.</title>
        <authorList>
            <person name="Selwyn J.D."/>
            <person name="Vollmer S.V."/>
        </authorList>
    </citation>
    <scope>NUCLEOTIDE SEQUENCE</scope>
    <source>
        <strain evidence="2">K2</strain>
    </source>
</reference>
<feature type="non-terminal residue" evidence="2">
    <location>
        <position position="1"/>
    </location>
</feature>
<evidence type="ECO:0000313" key="2">
    <source>
        <dbReference type="EMBL" id="KAK2550267.1"/>
    </source>
</evidence>
<sequence length="334" mass="36877">MNTFFASFISLPVPLNDHFTSWWNIFQLGQIVILFALPAVFGILLVVALASQVARFFYVVCHAFYRVFRLVCFNWFGSTSSDETRPILAQPASNNEFDLSNDDIANVSHGNGNEFDISNGDSDYVSHDNGDHCSGVSNLSGYTTDEINKAVLLTTCASSYHSTENNLLSDCNFIVIPWSGITSDGIKLVNTCPIDNWLMIFQSLAKSGRLNLHNLNQAGELINVALQLIDLNKFADAKILFVQNPDVVNGVIDCYGNEADYCIRVLLPFLATSLMSSCDQVACPSKTEMYKSHSISLGCDNNKASFHSSLSEWLHSQTTTCQRKFSSKPSSDTP</sequence>
<dbReference type="EMBL" id="JARQWQ010000113">
    <property type="protein sequence ID" value="KAK2550267.1"/>
    <property type="molecule type" value="Genomic_DNA"/>
</dbReference>
<reference evidence="2" key="2">
    <citation type="journal article" date="2023" name="Science">
        <title>Genomic signatures of disease resistance in endangered staghorn corals.</title>
        <authorList>
            <person name="Vollmer S.V."/>
            <person name="Selwyn J.D."/>
            <person name="Despard B.A."/>
            <person name="Roesel C.L."/>
        </authorList>
    </citation>
    <scope>NUCLEOTIDE SEQUENCE</scope>
    <source>
        <strain evidence="2">K2</strain>
    </source>
</reference>
<gene>
    <name evidence="2" type="ORF">P5673_029145</name>
</gene>
<organism evidence="2 3">
    <name type="scientific">Acropora cervicornis</name>
    <name type="common">Staghorn coral</name>
    <dbReference type="NCBI Taxonomy" id="6130"/>
    <lineage>
        <taxon>Eukaryota</taxon>
        <taxon>Metazoa</taxon>
        <taxon>Cnidaria</taxon>
        <taxon>Anthozoa</taxon>
        <taxon>Hexacorallia</taxon>
        <taxon>Scleractinia</taxon>
        <taxon>Astrocoeniina</taxon>
        <taxon>Acroporidae</taxon>
        <taxon>Acropora</taxon>
    </lineage>
</organism>
<evidence type="ECO:0000256" key="1">
    <source>
        <dbReference type="SAM" id="Phobius"/>
    </source>
</evidence>
<keyword evidence="1" id="KW-0472">Membrane</keyword>
<keyword evidence="1" id="KW-1133">Transmembrane helix</keyword>
<accession>A0AAD9PW39</accession>
<protein>
    <submittedName>
        <fullName evidence="2">Uncharacterized protein</fullName>
    </submittedName>
</protein>
<dbReference type="AlphaFoldDB" id="A0AAD9PW39"/>
<feature type="transmembrane region" description="Helical" evidence="1">
    <location>
        <begin position="56"/>
        <end position="76"/>
    </location>
</feature>
<dbReference type="Proteomes" id="UP001249851">
    <property type="component" value="Unassembled WGS sequence"/>
</dbReference>
<feature type="transmembrane region" description="Helical" evidence="1">
    <location>
        <begin position="25"/>
        <end position="49"/>
    </location>
</feature>
<evidence type="ECO:0000313" key="3">
    <source>
        <dbReference type="Proteomes" id="UP001249851"/>
    </source>
</evidence>
<keyword evidence="1" id="KW-0812">Transmembrane</keyword>